<evidence type="ECO:0000259" key="1">
    <source>
        <dbReference type="Pfam" id="PF00501"/>
    </source>
</evidence>
<dbReference type="Pfam" id="PF13193">
    <property type="entry name" value="AMP-binding_C"/>
    <property type="match status" value="1"/>
</dbReference>
<dbReference type="PANTHER" id="PTHR43767">
    <property type="entry name" value="LONG-CHAIN-FATTY-ACID--COA LIGASE"/>
    <property type="match status" value="1"/>
</dbReference>
<accession>A0ABU7MIQ0</accession>
<dbReference type="SUPFAM" id="SSF56801">
    <property type="entry name" value="Acetyl-CoA synthetase-like"/>
    <property type="match status" value="1"/>
</dbReference>
<dbReference type="Proteomes" id="UP001347146">
    <property type="component" value="Unassembled WGS sequence"/>
</dbReference>
<dbReference type="PANTHER" id="PTHR43767:SF1">
    <property type="entry name" value="NONRIBOSOMAL PEPTIDE SYNTHASE PES1 (EUROFUNG)-RELATED"/>
    <property type="match status" value="1"/>
</dbReference>
<dbReference type="InterPro" id="IPR025110">
    <property type="entry name" value="AMP-bd_C"/>
</dbReference>
<organism evidence="3 4">
    <name type="scientific">Gordonia sesuvii</name>
    <dbReference type="NCBI Taxonomy" id="3116777"/>
    <lineage>
        <taxon>Bacteria</taxon>
        <taxon>Bacillati</taxon>
        <taxon>Actinomycetota</taxon>
        <taxon>Actinomycetes</taxon>
        <taxon>Mycobacteriales</taxon>
        <taxon>Gordoniaceae</taxon>
        <taxon>Gordonia</taxon>
    </lineage>
</organism>
<gene>
    <name evidence="3" type="ORF">VZC37_21800</name>
</gene>
<protein>
    <submittedName>
        <fullName evidence="3">AMP-binding protein</fullName>
    </submittedName>
</protein>
<dbReference type="RefSeq" id="WP_330435709.1">
    <property type="nucleotide sequence ID" value="NZ_JAZDUF010000008.1"/>
</dbReference>
<proteinExistence type="predicted"/>
<dbReference type="Gene3D" id="3.30.300.30">
    <property type="match status" value="1"/>
</dbReference>
<evidence type="ECO:0000313" key="3">
    <source>
        <dbReference type="EMBL" id="MEE3852987.1"/>
    </source>
</evidence>
<name>A0ABU7MIQ0_9ACTN</name>
<feature type="domain" description="AMP-binding enzyme C-terminal" evidence="2">
    <location>
        <begin position="435"/>
        <end position="510"/>
    </location>
</feature>
<dbReference type="EMBL" id="JAZDUF010000008">
    <property type="protein sequence ID" value="MEE3852987.1"/>
    <property type="molecule type" value="Genomic_DNA"/>
</dbReference>
<dbReference type="InterPro" id="IPR042099">
    <property type="entry name" value="ANL_N_sf"/>
</dbReference>
<evidence type="ECO:0000259" key="2">
    <source>
        <dbReference type="Pfam" id="PF13193"/>
    </source>
</evidence>
<dbReference type="Gene3D" id="3.40.50.12780">
    <property type="entry name" value="N-terminal domain of ligase-like"/>
    <property type="match status" value="1"/>
</dbReference>
<sequence>MATAGIDIVGDRTLRDLLDERADRYGPKTFLVFEDRDGNVTETSYADFRSRVDRVAGALTDLGIGSGDRVAVHLANCPEILEVWFALATIGGAMVPSNTANTTSELEYVLDFSGAVAVVTQPSYLETVERAADAVPTVKHRILARSDSPASGTVLLNELSRTETVAPRPVVGSEDVVQILFTSGTTARPKGVLLTHANALHGGERESRGLLLDESDRCLTSLPVFHVNAQVITVLSSMTVGATCIVLEEFRATKYWDQVRRHAATQTSLVAMQLRTLLAQPERETDHDHRVRRLFYALNVSDEERDTFEERFGVELINAYGSSEAMTLVLLSPVFGPKRWPSIGKPLLGRTVRLVDLDGNDVPTGEVGEIIVQGVPGRTLMKGYHNNPEATARALRDGWLWTGDSAYADADGYFYWFDRRSDMIKRAGENISTAEVEFVISDHPDVAEVAVIGVPDPLRDQAVKAVVVPHEGRLLSEEAIREHCVTRLAKFKVPTIIELRSELPKTSIGKISKGVLRKEAAHVAASE</sequence>
<dbReference type="InterPro" id="IPR045851">
    <property type="entry name" value="AMP-bd_C_sf"/>
</dbReference>
<dbReference type="InterPro" id="IPR050237">
    <property type="entry name" value="ATP-dep_AMP-bd_enzyme"/>
</dbReference>
<evidence type="ECO:0000313" key="4">
    <source>
        <dbReference type="Proteomes" id="UP001347146"/>
    </source>
</evidence>
<comment type="caution">
    <text evidence="3">The sequence shown here is derived from an EMBL/GenBank/DDBJ whole genome shotgun (WGS) entry which is preliminary data.</text>
</comment>
<dbReference type="InterPro" id="IPR000873">
    <property type="entry name" value="AMP-dep_synth/lig_dom"/>
</dbReference>
<reference evidence="3 4" key="1">
    <citation type="submission" date="2024-01" db="EMBL/GenBank/DDBJ databases">
        <title>Draft genome sequence of Gordonia sp. LSe1-13.</title>
        <authorList>
            <person name="Suphannarot A."/>
            <person name="Mingma R."/>
        </authorList>
    </citation>
    <scope>NUCLEOTIDE SEQUENCE [LARGE SCALE GENOMIC DNA]</scope>
    <source>
        <strain evidence="3 4">LSe1-13</strain>
    </source>
</reference>
<dbReference type="Pfam" id="PF00501">
    <property type="entry name" value="AMP-binding"/>
    <property type="match status" value="1"/>
</dbReference>
<keyword evidence="4" id="KW-1185">Reference proteome</keyword>
<feature type="domain" description="AMP-dependent synthetase/ligase" evidence="1">
    <location>
        <begin position="18"/>
        <end position="385"/>
    </location>
</feature>